<dbReference type="InterPro" id="IPR026881">
    <property type="entry name" value="WYL_dom"/>
</dbReference>
<evidence type="ECO:0000313" key="4">
    <source>
        <dbReference type="Proteomes" id="UP000035540"/>
    </source>
</evidence>
<dbReference type="InterPro" id="IPR051534">
    <property type="entry name" value="CBASS_pafABC_assoc_protein"/>
</dbReference>
<dbReference type="PROSITE" id="PS52050">
    <property type="entry name" value="WYL"/>
    <property type="match status" value="1"/>
</dbReference>
<dbReference type="PATRIC" id="fig|136857.5.peg.1313"/>
<protein>
    <submittedName>
        <fullName evidence="3">Putative transcriptional regulator</fullName>
    </submittedName>
</protein>
<dbReference type="Pfam" id="PF25583">
    <property type="entry name" value="WCX"/>
    <property type="match status" value="1"/>
</dbReference>
<evidence type="ECO:0000313" key="3">
    <source>
        <dbReference type="EMBL" id="AKK08759.1"/>
    </source>
</evidence>
<dbReference type="Proteomes" id="UP000035540">
    <property type="component" value="Chromosome"/>
</dbReference>
<sequence>MSKQDAAVHRLTSLVFALLAADKNGGRRLTPAWIREHVDGYSDLNNDSFLTKLHRDIATLARAGVPLEARQSEENGGGTTYGLQSAEYELPAMTFTPEEAAVLGLAGEMGQASELGVFARSGWTKLAASGASRDLSQAPVFTAVNDLNTLAPEVLTSILTIIRNGFRMTFSYASLPTSEPVRRTMDPWSLVNLHGRLYLVGHDIDRDAPRSFRLNRVSDIRARRELATHPEPESVQEIVEESLRLGRQRVDAVLDIPEGVALELSSAGTRRPDGLIELIDVDRDWLARTAAGFAPDVSVVEPADVRAQVADLLQGAR</sequence>
<keyword evidence="4" id="KW-1185">Reference proteome</keyword>
<dbReference type="OrthoDB" id="3268930at2"/>
<dbReference type="EMBL" id="CP011545">
    <property type="protein sequence ID" value="AKK08759.1"/>
    <property type="molecule type" value="Genomic_DNA"/>
</dbReference>
<reference evidence="4" key="2">
    <citation type="submission" date="2015-05" db="EMBL/GenBank/DDBJ databases">
        <title>Complete genome sequence of Corynebacterium testudinoris DSM 44614, recovered from necrotic lesions in the mouth of a tortoise.</title>
        <authorList>
            <person name="Ruckert C."/>
            <person name="Albersmeier A."/>
            <person name="Winkler A."/>
            <person name="Tauch A."/>
        </authorList>
    </citation>
    <scope>NUCLEOTIDE SEQUENCE [LARGE SCALE GENOMIC DNA]</scope>
    <source>
        <strain evidence="4">DSM 44614</strain>
    </source>
</reference>
<dbReference type="PANTHER" id="PTHR34580">
    <property type="match status" value="1"/>
</dbReference>
<dbReference type="Pfam" id="PF13280">
    <property type="entry name" value="WYL"/>
    <property type="match status" value="1"/>
</dbReference>
<dbReference type="PANTHER" id="PTHR34580:SF3">
    <property type="entry name" value="PROTEIN PAFB"/>
    <property type="match status" value="1"/>
</dbReference>
<evidence type="ECO:0000259" key="1">
    <source>
        <dbReference type="Pfam" id="PF13280"/>
    </source>
</evidence>
<proteinExistence type="predicted"/>
<feature type="domain" description="WCX" evidence="2">
    <location>
        <begin position="272"/>
        <end position="316"/>
    </location>
</feature>
<accession>A0A0G3H5W2</accession>
<name>A0A0G3H5W2_9CORY</name>
<feature type="domain" description="WYL" evidence="1">
    <location>
        <begin position="153"/>
        <end position="221"/>
    </location>
</feature>
<dbReference type="InterPro" id="IPR057727">
    <property type="entry name" value="WCX_dom"/>
</dbReference>
<gene>
    <name evidence="3" type="ORF">CTEST_06605</name>
</gene>
<reference evidence="3 4" key="1">
    <citation type="journal article" date="2015" name="Genome Announc.">
        <title>Complete Genome Sequence of the Type Strain Corynebacterium testudinoris DSM 44614, Recovered from Necrotic Lesions in the Mouth of a Tortoise.</title>
        <authorList>
            <person name="Ruckert C."/>
            <person name="Kriete M."/>
            <person name="Jaenicke S."/>
            <person name="Winkler A."/>
            <person name="Tauch A."/>
        </authorList>
    </citation>
    <scope>NUCLEOTIDE SEQUENCE [LARGE SCALE GENOMIC DNA]</scope>
    <source>
        <strain evidence="3 4">DSM 44614</strain>
    </source>
</reference>
<evidence type="ECO:0000259" key="2">
    <source>
        <dbReference type="Pfam" id="PF25583"/>
    </source>
</evidence>
<dbReference type="KEGG" id="cted:CTEST_06605"/>
<dbReference type="AlphaFoldDB" id="A0A0G3H5W2"/>
<dbReference type="STRING" id="136857.CTEST_06605"/>
<organism evidence="3 4">
    <name type="scientific">Corynebacterium testudinoris</name>
    <dbReference type="NCBI Taxonomy" id="136857"/>
    <lineage>
        <taxon>Bacteria</taxon>
        <taxon>Bacillati</taxon>
        <taxon>Actinomycetota</taxon>
        <taxon>Actinomycetes</taxon>
        <taxon>Mycobacteriales</taxon>
        <taxon>Corynebacteriaceae</taxon>
        <taxon>Corynebacterium</taxon>
    </lineage>
</organism>
<dbReference type="RefSeq" id="WP_047253064.1">
    <property type="nucleotide sequence ID" value="NZ_CP011545.1"/>
</dbReference>